<dbReference type="InterPro" id="IPR036876">
    <property type="entry name" value="UVR_dom_sf"/>
</dbReference>
<dbReference type="PROSITE" id="PS50164">
    <property type="entry name" value="GIY_YIG"/>
    <property type="match status" value="1"/>
</dbReference>
<dbReference type="GO" id="GO:0006289">
    <property type="term" value="P:nucleotide-excision repair"/>
    <property type="evidence" value="ECO:0007669"/>
    <property type="project" value="InterPro"/>
</dbReference>
<dbReference type="PANTHER" id="PTHR30562:SF1">
    <property type="entry name" value="UVRABC SYSTEM PROTEIN C"/>
    <property type="match status" value="1"/>
</dbReference>
<name>A0A1M7D082_9FIRM</name>
<dbReference type="InterPro" id="IPR050066">
    <property type="entry name" value="UvrABC_protein_C"/>
</dbReference>
<feature type="domain" description="GIY-YIG" evidence="7">
    <location>
        <begin position="16"/>
        <end position="94"/>
    </location>
</feature>
<dbReference type="Pfam" id="PF02151">
    <property type="entry name" value="UVR"/>
    <property type="match status" value="1"/>
</dbReference>
<dbReference type="FunFam" id="3.40.1440.10:FF:000001">
    <property type="entry name" value="UvrABC system protein C"/>
    <property type="match status" value="1"/>
</dbReference>
<dbReference type="OrthoDB" id="9804933at2"/>
<dbReference type="PANTHER" id="PTHR30562">
    <property type="entry name" value="UVRC/OXIDOREDUCTASE"/>
    <property type="match status" value="1"/>
</dbReference>
<keyword evidence="5" id="KW-0234">DNA repair</keyword>
<evidence type="ECO:0000313" key="9">
    <source>
        <dbReference type="Proteomes" id="UP000184386"/>
    </source>
</evidence>
<evidence type="ECO:0000256" key="1">
    <source>
        <dbReference type="ARBA" id="ARBA00022490"/>
    </source>
</evidence>
<dbReference type="Proteomes" id="UP000184386">
    <property type="component" value="Unassembled WGS sequence"/>
</dbReference>
<dbReference type="STRING" id="1121322.SAMN02745136_05572"/>
<evidence type="ECO:0000256" key="5">
    <source>
        <dbReference type="ARBA" id="ARBA00023204"/>
    </source>
</evidence>
<protein>
    <submittedName>
        <fullName evidence="8">Excinuclease ABC subunit C</fullName>
    </submittedName>
</protein>
<evidence type="ECO:0000256" key="2">
    <source>
        <dbReference type="ARBA" id="ARBA00022763"/>
    </source>
</evidence>
<keyword evidence="9" id="KW-1185">Reference proteome</keyword>
<organism evidence="8 9">
    <name type="scientific">Anaerocolumna jejuensis DSM 15929</name>
    <dbReference type="NCBI Taxonomy" id="1121322"/>
    <lineage>
        <taxon>Bacteria</taxon>
        <taxon>Bacillati</taxon>
        <taxon>Bacillota</taxon>
        <taxon>Clostridia</taxon>
        <taxon>Lachnospirales</taxon>
        <taxon>Lachnospiraceae</taxon>
        <taxon>Anaerocolumna</taxon>
    </lineage>
</organism>
<dbReference type="GO" id="GO:0009380">
    <property type="term" value="C:excinuclease repair complex"/>
    <property type="evidence" value="ECO:0007669"/>
    <property type="project" value="TreeGrafter"/>
</dbReference>
<evidence type="ECO:0000256" key="4">
    <source>
        <dbReference type="ARBA" id="ARBA00022881"/>
    </source>
</evidence>
<dbReference type="SMART" id="SM00465">
    <property type="entry name" value="GIYc"/>
    <property type="match status" value="1"/>
</dbReference>
<keyword evidence="2" id="KW-0227">DNA damage</keyword>
<dbReference type="AlphaFoldDB" id="A0A1M7D082"/>
<evidence type="ECO:0000313" key="8">
    <source>
        <dbReference type="EMBL" id="SHL72912.1"/>
    </source>
</evidence>
<keyword evidence="1" id="KW-0963">Cytoplasm</keyword>
<dbReference type="SUPFAM" id="SSF82771">
    <property type="entry name" value="GIY-YIG endonuclease"/>
    <property type="match status" value="1"/>
</dbReference>
<dbReference type="GO" id="GO:0004518">
    <property type="term" value="F:nuclease activity"/>
    <property type="evidence" value="ECO:0007669"/>
    <property type="project" value="UniProtKB-KW"/>
</dbReference>
<sequence length="321" mass="37752">MEHKYITNDKLKQIPKLPGIYKMLDSQGVIIYIGKSKCLQKRVQSYFVKTPKWEKVNRMLPMIRDIEYVVTDTHLEARLLECSLIKEYKPRFNAQMKNDRNYCFIKVADYNKYNPLSVMEERTEHCFGPFRSKYTISEFLVKLKNIYPITRNGSQYEFEYHIFPIAMDKALFDQNKAVLSELLASQDNLLLLINALQSKLEEAADSYRFEMASVYRDMISCFKMIKNGLNGYQSLSSRSILLKLPLDNGCYKLFYIQNGSIIHSMLTDKVTKDIRKDFIKAGKLLIPSIHSFQENEKEWIDYRDIIYSEISDLPEELVELL</sequence>
<keyword evidence="3" id="KW-0228">DNA excision</keyword>
<evidence type="ECO:0000259" key="6">
    <source>
        <dbReference type="PROSITE" id="PS50151"/>
    </source>
</evidence>
<dbReference type="InterPro" id="IPR035901">
    <property type="entry name" value="GIY-YIG_endonuc_sf"/>
</dbReference>
<dbReference type="RefSeq" id="WP_073280449.1">
    <property type="nucleotide sequence ID" value="NZ_FRAC01000048.1"/>
</dbReference>
<accession>A0A1M7D082</accession>
<proteinExistence type="predicted"/>
<evidence type="ECO:0000256" key="3">
    <source>
        <dbReference type="ARBA" id="ARBA00022769"/>
    </source>
</evidence>
<dbReference type="Gene3D" id="3.40.1440.10">
    <property type="entry name" value="GIY-YIG endonuclease"/>
    <property type="match status" value="1"/>
</dbReference>
<dbReference type="CDD" id="cd10434">
    <property type="entry name" value="GIY-YIG_UvrC_Cho"/>
    <property type="match status" value="1"/>
</dbReference>
<reference evidence="8" key="1">
    <citation type="submission" date="2016-11" db="EMBL/GenBank/DDBJ databases">
        <authorList>
            <person name="Jaros S."/>
            <person name="Januszkiewicz K."/>
            <person name="Wedrychowicz H."/>
        </authorList>
    </citation>
    <scope>NUCLEOTIDE SEQUENCE [LARGE SCALE GENOMIC DNA]</scope>
    <source>
        <strain evidence="8">DSM 15929</strain>
    </source>
</reference>
<dbReference type="SUPFAM" id="SSF46600">
    <property type="entry name" value="C-terminal UvrC-binding domain of UvrB"/>
    <property type="match status" value="1"/>
</dbReference>
<evidence type="ECO:0000259" key="7">
    <source>
        <dbReference type="PROSITE" id="PS50164"/>
    </source>
</evidence>
<dbReference type="EMBL" id="FRAC01000048">
    <property type="protein sequence ID" value="SHL72912.1"/>
    <property type="molecule type" value="Genomic_DNA"/>
</dbReference>
<keyword evidence="4" id="KW-0267">Excision nuclease</keyword>
<dbReference type="InterPro" id="IPR001943">
    <property type="entry name" value="UVR_dom"/>
</dbReference>
<dbReference type="Pfam" id="PF01541">
    <property type="entry name" value="GIY-YIG"/>
    <property type="match status" value="1"/>
</dbReference>
<dbReference type="InterPro" id="IPR000305">
    <property type="entry name" value="GIY-YIG_endonuc"/>
</dbReference>
<dbReference type="InterPro" id="IPR047296">
    <property type="entry name" value="GIY-YIG_UvrC_Cho"/>
</dbReference>
<dbReference type="PROSITE" id="PS50151">
    <property type="entry name" value="UVR"/>
    <property type="match status" value="1"/>
</dbReference>
<gene>
    <name evidence="8" type="ORF">SAMN02745136_05572</name>
</gene>
<feature type="domain" description="UVR" evidence="6">
    <location>
        <begin position="190"/>
        <end position="225"/>
    </location>
</feature>